<comment type="caution">
    <text evidence="3">The sequence shown here is derived from an EMBL/GenBank/DDBJ whole genome shotgun (WGS) entry which is preliminary data.</text>
</comment>
<comment type="similarity">
    <text evidence="1 2">Belongs to the RNase T2 family.</text>
</comment>
<dbReference type="GO" id="GO:0033897">
    <property type="term" value="F:ribonuclease T2 activity"/>
    <property type="evidence" value="ECO:0007669"/>
    <property type="project" value="InterPro"/>
</dbReference>
<dbReference type="RefSeq" id="WP_085327079.1">
    <property type="nucleotide sequence ID" value="NZ_NCXP01000037.1"/>
</dbReference>
<evidence type="ECO:0000256" key="2">
    <source>
        <dbReference type="RuleBase" id="RU004328"/>
    </source>
</evidence>
<organism evidence="3 4">
    <name type="scientific">Mycobacterium decipiens</name>
    <dbReference type="NCBI Taxonomy" id="1430326"/>
    <lineage>
        <taxon>Bacteria</taxon>
        <taxon>Bacillati</taxon>
        <taxon>Actinomycetota</taxon>
        <taxon>Actinomycetes</taxon>
        <taxon>Mycobacteriales</taxon>
        <taxon>Mycobacteriaceae</taxon>
        <taxon>Mycobacterium</taxon>
    </lineage>
</organism>
<dbReference type="PANTHER" id="PTHR11240:SF22">
    <property type="entry name" value="RIBONUCLEASE T2"/>
    <property type="match status" value="1"/>
</dbReference>
<keyword evidence="4" id="KW-1185">Reference proteome</keyword>
<dbReference type="STRING" id="1430326.B8W66_20310"/>
<dbReference type="OrthoDB" id="4720638at2"/>
<evidence type="ECO:0000313" key="3">
    <source>
        <dbReference type="EMBL" id="OSC38485.1"/>
    </source>
</evidence>
<dbReference type="GO" id="GO:0003723">
    <property type="term" value="F:RNA binding"/>
    <property type="evidence" value="ECO:0007669"/>
    <property type="project" value="InterPro"/>
</dbReference>
<dbReference type="InterPro" id="IPR036430">
    <property type="entry name" value="RNase_T2-like_sf"/>
</dbReference>
<protein>
    <submittedName>
        <fullName evidence="3">Ribonuclease T(2)</fullName>
    </submittedName>
</protein>
<dbReference type="AlphaFoldDB" id="A0A1X2LQ91"/>
<dbReference type="Proteomes" id="UP000193247">
    <property type="component" value="Unassembled WGS sequence"/>
</dbReference>
<dbReference type="InterPro" id="IPR001568">
    <property type="entry name" value="RNase_T2-like"/>
</dbReference>
<dbReference type="Gene3D" id="3.90.730.10">
    <property type="entry name" value="Ribonuclease T2-like"/>
    <property type="match status" value="1"/>
</dbReference>
<reference evidence="3 4" key="1">
    <citation type="submission" date="2017-04" db="EMBL/GenBank/DDBJ databases">
        <title>The new phylogeny of genus Mycobacterium.</title>
        <authorList>
            <person name="Tortoli E."/>
            <person name="Trovato A."/>
            <person name="Cirillo D.M."/>
        </authorList>
    </citation>
    <scope>NUCLEOTIDE SEQUENCE [LARGE SCALE GENOMIC DNA]</scope>
    <source>
        <strain evidence="3 4">TBL 1200985</strain>
    </source>
</reference>
<gene>
    <name evidence="3" type="ORF">B8W66_20310</name>
</gene>
<proteinExistence type="inferred from homology"/>
<dbReference type="SUPFAM" id="SSF55895">
    <property type="entry name" value="Ribonuclease Rh-like"/>
    <property type="match status" value="1"/>
</dbReference>
<evidence type="ECO:0000313" key="4">
    <source>
        <dbReference type="Proteomes" id="UP000193247"/>
    </source>
</evidence>
<sequence>MVVAAVSFSLLVTDRAPHSSGNQSGSSTSSLLVVTWGPSLCKVEPSNPGCTSGHVGDMGRTLILHGLWPQPPSEQSCGAPKRVDDRAHGLEDADMSSLNLPEDVQSRLQSMMSDVAVMVPHEWRTHGTCSGVTPAEYFGDAVALTDQVSKILDPVFRKHEGGRLSLGAVRDRFDAEFGAGTGDRVGLTCRDVDNREIVVYEVHLSLPPVVDLRTAENTLSLGHLLVKGPTISGGCWLGRVPQ</sequence>
<name>A0A1X2LQ91_9MYCO</name>
<dbReference type="EMBL" id="NCXP01000037">
    <property type="protein sequence ID" value="OSC38485.1"/>
    <property type="molecule type" value="Genomic_DNA"/>
</dbReference>
<evidence type="ECO:0000256" key="1">
    <source>
        <dbReference type="ARBA" id="ARBA00007469"/>
    </source>
</evidence>
<dbReference type="PANTHER" id="PTHR11240">
    <property type="entry name" value="RIBONUCLEASE T2"/>
    <property type="match status" value="1"/>
</dbReference>
<dbReference type="Pfam" id="PF00445">
    <property type="entry name" value="Ribonuclease_T2"/>
    <property type="match status" value="1"/>
</dbReference>
<accession>A0A1X2LQ91</accession>